<evidence type="ECO:0000256" key="1">
    <source>
        <dbReference type="ARBA" id="ARBA00005568"/>
    </source>
</evidence>
<reference evidence="5" key="1">
    <citation type="submission" date="2022-12" db="EMBL/GenBank/DDBJ databases">
        <title>Bacterial isolates from different developmental stages of Nematostella vectensis.</title>
        <authorList>
            <person name="Fraune S."/>
        </authorList>
    </citation>
    <scope>NUCLEOTIDE SEQUENCE</scope>
    <source>
        <strain evidence="5">G21630-S1</strain>
    </source>
</reference>
<proteinExistence type="inferred from homology"/>
<evidence type="ECO:0000313" key="6">
    <source>
        <dbReference type="Proteomes" id="UP001069802"/>
    </source>
</evidence>
<dbReference type="RefSeq" id="WP_269422316.1">
    <property type="nucleotide sequence ID" value="NZ_JAPWGY010000002.1"/>
</dbReference>
<comment type="caution">
    <text evidence="5">The sequence shown here is derived from an EMBL/GenBank/DDBJ whole genome shotgun (WGS) entry which is preliminary data.</text>
</comment>
<dbReference type="EMBL" id="JAPWGY010000002">
    <property type="protein sequence ID" value="MCZ4280104.1"/>
    <property type="molecule type" value="Genomic_DNA"/>
</dbReference>
<sequence>MTKEFLLRKLGKNHPAFGCWIDMFSPLATEIIAQAGNDCLMIDLEHGPGSIMDALTQMQAARAYGPKVYVRVSSNASSKIKRVLDAGADGVMIPSVSSAEEARKAVEAALYAPLGNRGVASTIIRAADYGVKAAEYLESFNDQVMVICQIETAEGAKNAQEIVTTAGVDTIFIGPADLSSDLGYPGQPDHPEVMKVITEIEKIVLREGKILAGLPSAGRSAADLYKARYDIVFDGADIGFVVKGAQAKASELRKILGRK</sequence>
<evidence type="ECO:0000259" key="4">
    <source>
        <dbReference type="Pfam" id="PF03328"/>
    </source>
</evidence>
<protein>
    <submittedName>
        <fullName evidence="5">Aldolase/citrate lyase family protein</fullName>
    </submittedName>
</protein>
<evidence type="ECO:0000256" key="2">
    <source>
        <dbReference type="ARBA" id="ARBA00022723"/>
    </source>
</evidence>
<dbReference type="Gene3D" id="3.20.20.60">
    <property type="entry name" value="Phosphoenolpyruvate-binding domains"/>
    <property type="match status" value="1"/>
</dbReference>
<accession>A0ABT4LG86</accession>
<dbReference type="Proteomes" id="UP001069802">
    <property type="component" value="Unassembled WGS sequence"/>
</dbReference>
<dbReference type="PANTHER" id="PTHR30502">
    <property type="entry name" value="2-KETO-3-DEOXY-L-RHAMNONATE ALDOLASE"/>
    <property type="match status" value="1"/>
</dbReference>
<dbReference type="GO" id="GO:0016829">
    <property type="term" value="F:lyase activity"/>
    <property type="evidence" value="ECO:0007669"/>
    <property type="project" value="UniProtKB-KW"/>
</dbReference>
<dbReference type="InterPro" id="IPR050251">
    <property type="entry name" value="HpcH-HpaI_aldolase"/>
</dbReference>
<keyword evidence="2" id="KW-0479">Metal-binding</keyword>
<evidence type="ECO:0000313" key="5">
    <source>
        <dbReference type="EMBL" id="MCZ4280104.1"/>
    </source>
</evidence>
<gene>
    <name evidence="5" type="ORF">O4H49_04915</name>
</gene>
<keyword evidence="6" id="KW-1185">Reference proteome</keyword>
<dbReference type="InterPro" id="IPR005000">
    <property type="entry name" value="Aldolase/citrate-lyase_domain"/>
</dbReference>
<dbReference type="PANTHER" id="PTHR30502:SF0">
    <property type="entry name" value="PHOSPHOENOLPYRUVATE CARBOXYLASE FAMILY PROTEIN"/>
    <property type="match status" value="1"/>
</dbReference>
<dbReference type="InterPro" id="IPR040442">
    <property type="entry name" value="Pyrv_kinase-like_dom_sf"/>
</dbReference>
<name>A0ABT4LG86_9PROT</name>
<feature type="domain" description="HpcH/HpaI aldolase/citrate lyase" evidence="4">
    <location>
        <begin position="17"/>
        <end position="200"/>
    </location>
</feature>
<dbReference type="SUPFAM" id="SSF51621">
    <property type="entry name" value="Phosphoenolpyruvate/pyruvate domain"/>
    <property type="match status" value="1"/>
</dbReference>
<evidence type="ECO:0000256" key="3">
    <source>
        <dbReference type="ARBA" id="ARBA00023239"/>
    </source>
</evidence>
<comment type="similarity">
    <text evidence="1">Belongs to the HpcH/HpaI aldolase family.</text>
</comment>
<organism evidence="5 6">
    <name type="scientific">Kiloniella laminariae</name>
    <dbReference type="NCBI Taxonomy" id="454162"/>
    <lineage>
        <taxon>Bacteria</taxon>
        <taxon>Pseudomonadati</taxon>
        <taxon>Pseudomonadota</taxon>
        <taxon>Alphaproteobacteria</taxon>
        <taxon>Rhodospirillales</taxon>
        <taxon>Kiloniellaceae</taxon>
        <taxon>Kiloniella</taxon>
    </lineage>
</organism>
<keyword evidence="3 5" id="KW-0456">Lyase</keyword>
<dbReference type="Pfam" id="PF03328">
    <property type="entry name" value="HpcH_HpaI"/>
    <property type="match status" value="1"/>
</dbReference>
<dbReference type="InterPro" id="IPR015813">
    <property type="entry name" value="Pyrv/PenolPyrv_kinase-like_dom"/>
</dbReference>